<name>A0A5B7CZV4_PORTR</name>
<protein>
    <submittedName>
        <fullName evidence="1">Uncharacterized protein</fullName>
    </submittedName>
</protein>
<evidence type="ECO:0000313" key="2">
    <source>
        <dbReference type="Proteomes" id="UP000324222"/>
    </source>
</evidence>
<gene>
    <name evidence="1" type="ORF">E2C01_007668</name>
</gene>
<proteinExistence type="predicted"/>
<dbReference type="Proteomes" id="UP000324222">
    <property type="component" value="Unassembled WGS sequence"/>
</dbReference>
<comment type="caution">
    <text evidence="1">The sequence shown here is derived from an EMBL/GenBank/DDBJ whole genome shotgun (WGS) entry which is preliminary data.</text>
</comment>
<dbReference type="AlphaFoldDB" id="A0A5B7CZV4"/>
<evidence type="ECO:0000313" key="1">
    <source>
        <dbReference type="EMBL" id="MPC14889.1"/>
    </source>
</evidence>
<reference evidence="1 2" key="1">
    <citation type="submission" date="2019-05" db="EMBL/GenBank/DDBJ databases">
        <title>Another draft genome of Portunus trituberculatus and its Hox gene families provides insights of decapod evolution.</title>
        <authorList>
            <person name="Jeong J.-H."/>
            <person name="Song I."/>
            <person name="Kim S."/>
            <person name="Choi T."/>
            <person name="Kim D."/>
            <person name="Ryu S."/>
            <person name="Kim W."/>
        </authorList>
    </citation>
    <scope>NUCLEOTIDE SEQUENCE [LARGE SCALE GENOMIC DNA]</scope>
    <source>
        <tissue evidence="1">Muscle</tissue>
    </source>
</reference>
<sequence length="97" mass="11660">MVSGVRARHPCRRWQKQARRSPLKELLRLLNIEMVILWRKLTPSRSLFVGGISLWSMFKEQYREPPHRAEYFMKVRGYVSVECDYYATLSPIPFMLR</sequence>
<accession>A0A5B7CZV4</accession>
<dbReference type="EMBL" id="VSRR010000387">
    <property type="protein sequence ID" value="MPC14889.1"/>
    <property type="molecule type" value="Genomic_DNA"/>
</dbReference>
<keyword evidence="2" id="KW-1185">Reference proteome</keyword>
<organism evidence="1 2">
    <name type="scientific">Portunus trituberculatus</name>
    <name type="common">Swimming crab</name>
    <name type="synonym">Neptunus trituberculatus</name>
    <dbReference type="NCBI Taxonomy" id="210409"/>
    <lineage>
        <taxon>Eukaryota</taxon>
        <taxon>Metazoa</taxon>
        <taxon>Ecdysozoa</taxon>
        <taxon>Arthropoda</taxon>
        <taxon>Crustacea</taxon>
        <taxon>Multicrustacea</taxon>
        <taxon>Malacostraca</taxon>
        <taxon>Eumalacostraca</taxon>
        <taxon>Eucarida</taxon>
        <taxon>Decapoda</taxon>
        <taxon>Pleocyemata</taxon>
        <taxon>Brachyura</taxon>
        <taxon>Eubrachyura</taxon>
        <taxon>Portunoidea</taxon>
        <taxon>Portunidae</taxon>
        <taxon>Portuninae</taxon>
        <taxon>Portunus</taxon>
    </lineage>
</organism>